<dbReference type="Proteomes" id="UP000013909">
    <property type="component" value="Unassembled WGS sequence"/>
</dbReference>
<dbReference type="EMBL" id="AQHR01000061">
    <property type="protein sequence ID" value="EON77251.1"/>
    <property type="molecule type" value="Genomic_DNA"/>
</dbReference>
<dbReference type="AlphaFoldDB" id="R7ZSX3"/>
<reference evidence="1 2" key="1">
    <citation type="submission" date="2013-02" db="EMBL/GenBank/DDBJ databases">
        <title>A novel strain isolated from Lonar lake, Maharashtra, India.</title>
        <authorList>
            <person name="Singh A."/>
        </authorList>
    </citation>
    <scope>NUCLEOTIDE SEQUENCE [LARGE SCALE GENOMIC DNA]</scope>
    <source>
        <strain evidence="1 2">AK24</strain>
    </source>
</reference>
<organism evidence="1 2">
    <name type="scientific">Lunatimonas lonarensis</name>
    <dbReference type="NCBI Taxonomy" id="1232681"/>
    <lineage>
        <taxon>Bacteria</taxon>
        <taxon>Pseudomonadati</taxon>
        <taxon>Bacteroidota</taxon>
        <taxon>Cytophagia</taxon>
        <taxon>Cytophagales</taxon>
        <taxon>Cyclobacteriaceae</taxon>
    </lineage>
</organism>
<sequence length="440" mass="51400">MTAFKEDFLHLVWKYQYFDTRNCLSEENAEIQIVKIGFQNHHEGPDFKEAHIRIGQVDYHGHVEIHLKSSDWKAHDHQQDPSYNSVILHVVWEHDMPIQRKDGTSIPTLALRGKVFLDVVRNYERLLASSRKILCSGQLESIPEILKFSMLEKSLIERLEEKSQRVLDMLAENNQDWEETTYQWLFWNFGFKTNQHAMVKLSKTVPYKILKKHMNQPSAQEAILFGQAGFLGSYSEGLFPMGNADGYVDTLVREYRFFQKKYGLKPEIYPSEWRFMGVRPANYPTIRLAQLAAIVAHGPSLFSAVTQGTSSLADFHQFLDRPVSRYWHRHYHFGKASETISKRKITPSILALLGMNFMVPLWFAYGRFLDNFDWQERCFAFLQEIPAESNSIIGNFERIQWKPLQAFDSQGMMGLFNHYCKEKRCLDCKIGQALLRPQKK</sequence>
<dbReference type="InterPro" id="IPR021272">
    <property type="entry name" value="DUF2851"/>
</dbReference>
<gene>
    <name evidence="1" type="ORF">ADIS_2331</name>
</gene>
<proteinExistence type="predicted"/>
<evidence type="ECO:0000313" key="2">
    <source>
        <dbReference type="Proteomes" id="UP000013909"/>
    </source>
</evidence>
<comment type="caution">
    <text evidence="1">The sequence shown here is derived from an EMBL/GenBank/DDBJ whole genome shotgun (WGS) entry which is preliminary data.</text>
</comment>
<dbReference type="PATRIC" id="fig|1288963.3.peg.2323"/>
<dbReference type="OrthoDB" id="1005072at2"/>
<dbReference type="RefSeq" id="WP_010854469.1">
    <property type="nucleotide sequence ID" value="NZ_AQHR01000061.1"/>
</dbReference>
<protein>
    <recommendedName>
        <fullName evidence="3">DUF2851 domain-containing protein</fullName>
    </recommendedName>
</protein>
<name>R7ZSX3_9BACT</name>
<dbReference type="Pfam" id="PF11013">
    <property type="entry name" value="DUF2851"/>
    <property type="match status" value="1"/>
</dbReference>
<evidence type="ECO:0000313" key="1">
    <source>
        <dbReference type="EMBL" id="EON77251.1"/>
    </source>
</evidence>
<keyword evidence="2" id="KW-1185">Reference proteome</keyword>
<accession>R7ZSX3</accession>
<evidence type="ECO:0008006" key="3">
    <source>
        <dbReference type="Google" id="ProtNLM"/>
    </source>
</evidence>
<dbReference type="STRING" id="1232681.ADIS_2331"/>